<dbReference type="PANTHER" id="PTHR30027:SF3">
    <property type="entry name" value="16S RRNA (URACIL(1498)-N(3))-METHYLTRANSFERASE"/>
    <property type="match status" value="1"/>
</dbReference>
<evidence type="ECO:0000256" key="2">
    <source>
        <dbReference type="ARBA" id="ARBA00005528"/>
    </source>
</evidence>
<evidence type="ECO:0000256" key="4">
    <source>
        <dbReference type="ARBA" id="ARBA00013673"/>
    </source>
</evidence>
<evidence type="ECO:0000256" key="6">
    <source>
        <dbReference type="ARBA" id="ARBA00022552"/>
    </source>
</evidence>
<dbReference type="AlphaFoldDB" id="A0A154BSY8"/>
<dbReference type="OrthoDB" id="9815641at2"/>
<dbReference type="InterPro" id="IPR015947">
    <property type="entry name" value="PUA-like_sf"/>
</dbReference>
<dbReference type="Gene3D" id="3.40.1280.10">
    <property type="match status" value="1"/>
</dbReference>
<dbReference type="SUPFAM" id="SSF75217">
    <property type="entry name" value="alpha/beta knot"/>
    <property type="match status" value="1"/>
</dbReference>
<dbReference type="InterPro" id="IPR029026">
    <property type="entry name" value="tRNA_m1G_MTases_N"/>
</dbReference>
<name>A0A154BSY8_ANASB</name>
<comment type="subcellular location">
    <subcellularLocation>
        <location evidence="1 12">Cytoplasm</location>
    </subcellularLocation>
</comment>
<dbReference type="InterPro" id="IPR046886">
    <property type="entry name" value="RsmE_MTase_dom"/>
</dbReference>
<organism evidence="15 16">
    <name type="scientific">Anaerosporomusa subterranea</name>
    <dbReference type="NCBI Taxonomy" id="1794912"/>
    <lineage>
        <taxon>Bacteria</taxon>
        <taxon>Bacillati</taxon>
        <taxon>Bacillota</taxon>
        <taxon>Negativicutes</taxon>
        <taxon>Acetonemataceae</taxon>
        <taxon>Anaerosporomusa</taxon>
    </lineage>
</organism>
<evidence type="ECO:0000256" key="10">
    <source>
        <dbReference type="ARBA" id="ARBA00025699"/>
    </source>
</evidence>
<dbReference type="PANTHER" id="PTHR30027">
    <property type="entry name" value="RIBOSOMAL RNA SMALL SUBUNIT METHYLTRANSFERASE E"/>
    <property type="match status" value="1"/>
</dbReference>
<dbReference type="Proteomes" id="UP000076268">
    <property type="component" value="Unassembled WGS sequence"/>
</dbReference>
<evidence type="ECO:0000259" key="14">
    <source>
        <dbReference type="Pfam" id="PF20260"/>
    </source>
</evidence>
<dbReference type="EMBL" id="LSGP01000013">
    <property type="protein sequence ID" value="KYZ77017.1"/>
    <property type="molecule type" value="Genomic_DNA"/>
</dbReference>
<feature type="domain" description="Ribosomal RNA small subunit methyltransferase E methyltransferase" evidence="13">
    <location>
        <begin position="73"/>
        <end position="237"/>
    </location>
</feature>
<evidence type="ECO:0000256" key="5">
    <source>
        <dbReference type="ARBA" id="ARBA00022490"/>
    </source>
</evidence>
<comment type="function">
    <text evidence="10 12">Specifically methylates the N3 position of the uracil ring of uridine 1498 (m3U1498) in 16S rRNA. Acts on the fully assembled 30S ribosomal subunit.</text>
</comment>
<keyword evidence="8 12" id="KW-0808">Transferase</keyword>
<evidence type="ECO:0000256" key="7">
    <source>
        <dbReference type="ARBA" id="ARBA00022603"/>
    </source>
</evidence>
<keyword evidence="9 12" id="KW-0949">S-adenosyl-L-methionine</keyword>
<dbReference type="Pfam" id="PF04452">
    <property type="entry name" value="Methyltrans_RNA"/>
    <property type="match status" value="1"/>
</dbReference>
<evidence type="ECO:0000313" key="15">
    <source>
        <dbReference type="EMBL" id="KYZ77017.1"/>
    </source>
</evidence>
<dbReference type="NCBIfam" id="TIGR00046">
    <property type="entry name" value="RsmE family RNA methyltransferase"/>
    <property type="match status" value="1"/>
</dbReference>
<dbReference type="CDD" id="cd18084">
    <property type="entry name" value="RsmE-like"/>
    <property type="match status" value="1"/>
</dbReference>
<dbReference type="InterPro" id="IPR046887">
    <property type="entry name" value="RsmE_PUA-like"/>
</dbReference>
<evidence type="ECO:0000256" key="9">
    <source>
        <dbReference type="ARBA" id="ARBA00022691"/>
    </source>
</evidence>
<evidence type="ECO:0000256" key="1">
    <source>
        <dbReference type="ARBA" id="ARBA00004496"/>
    </source>
</evidence>
<evidence type="ECO:0000256" key="8">
    <source>
        <dbReference type="ARBA" id="ARBA00022679"/>
    </source>
</evidence>
<keyword evidence="16" id="KW-1185">Reference proteome</keyword>
<reference evidence="15 16" key="1">
    <citation type="submission" date="2016-02" db="EMBL/GenBank/DDBJ databases">
        <title>Anaerosporomusa subterraneum gen. nov., sp. nov., a spore-forming obligate anaerobe isolated from saprolite.</title>
        <authorList>
            <person name="Choi J.K."/>
            <person name="Shah M."/>
            <person name="Yee N."/>
        </authorList>
    </citation>
    <scope>NUCLEOTIDE SEQUENCE [LARGE SCALE GENOMIC DNA]</scope>
    <source>
        <strain evidence="15 16">RU4</strain>
    </source>
</reference>
<dbReference type="InterPro" id="IPR006700">
    <property type="entry name" value="RsmE"/>
</dbReference>
<keyword evidence="5 12" id="KW-0963">Cytoplasm</keyword>
<dbReference type="GO" id="GO:0070042">
    <property type="term" value="F:rRNA (uridine-N3-)-methyltransferase activity"/>
    <property type="evidence" value="ECO:0007669"/>
    <property type="project" value="TreeGrafter"/>
</dbReference>
<dbReference type="STRING" id="1794912.AXX12_02425"/>
<dbReference type="GO" id="GO:0005737">
    <property type="term" value="C:cytoplasm"/>
    <property type="evidence" value="ECO:0007669"/>
    <property type="project" value="UniProtKB-SubCell"/>
</dbReference>
<dbReference type="Pfam" id="PF20260">
    <property type="entry name" value="PUA_4"/>
    <property type="match status" value="1"/>
</dbReference>
<evidence type="ECO:0000256" key="12">
    <source>
        <dbReference type="PIRNR" id="PIRNR015601"/>
    </source>
</evidence>
<proteinExistence type="inferred from homology"/>
<comment type="similarity">
    <text evidence="2 12">Belongs to the RNA methyltransferase RsmE family.</text>
</comment>
<evidence type="ECO:0000313" key="16">
    <source>
        <dbReference type="Proteomes" id="UP000076268"/>
    </source>
</evidence>
<evidence type="ECO:0000256" key="11">
    <source>
        <dbReference type="ARBA" id="ARBA00047944"/>
    </source>
</evidence>
<dbReference type="SUPFAM" id="SSF88697">
    <property type="entry name" value="PUA domain-like"/>
    <property type="match status" value="1"/>
</dbReference>
<accession>A0A154BSY8</accession>
<dbReference type="RefSeq" id="WP_066238566.1">
    <property type="nucleotide sequence ID" value="NZ_LSGP01000013.1"/>
</dbReference>
<keyword evidence="6 12" id="KW-0698">rRNA processing</keyword>
<dbReference type="InterPro" id="IPR029028">
    <property type="entry name" value="Alpha/beta_knot_MTases"/>
</dbReference>
<protein>
    <recommendedName>
        <fullName evidence="4 12">Ribosomal RNA small subunit methyltransferase E</fullName>
        <ecNumber evidence="3 12">2.1.1.193</ecNumber>
    </recommendedName>
</protein>
<comment type="caution">
    <text evidence="15">The sequence shown here is derived from an EMBL/GenBank/DDBJ whole genome shotgun (WGS) entry which is preliminary data.</text>
</comment>
<dbReference type="EC" id="2.1.1.193" evidence="3 12"/>
<evidence type="ECO:0000259" key="13">
    <source>
        <dbReference type="Pfam" id="PF04452"/>
    </source>
</evidence>
<dbReference type="PIRSF" id="PIRSF015601">
    <property type="entry name" value="MTase_slr0722"/>
    <property type="match status" value="1"/>
</dbReference>
<dbReference type="NCBIfam" id="NF008692">
    <property type="entry name" value="PRK11713.1-5"/>
    <property type="match status" value="1"/>
</dbReference>
<keyword evidence="7 12" id="KW-0489">Methyltransferase</keyword>
<feature type="domain" description="Ribosomal RNA small subunit methyltransferase E PUA-like" evidence="14">
    <location>
        <begin position="18"/>
        <end position="62"/>
    </location>
</feature>
<comment type="catalytic activity">
    <reaction evidence="11 12">
        <text>uridine(1498) in 16S rRNA + S-adenosyl-L-methionine = N(3)-methyluridine(1498) in 16S rRNA + S-adenosyl-L-homocysteine + H(+)</text>
        <dbReference type="Rhea" id="RHEA:42920"/>
        <dbReference type="Rhea" id="RHEA-COMP:10283"/>
        <dbReference type="Rhea" id="RHEA-COMP:10284"/>
        <dbReference type="ChEBI" id="CHEBI:15378"/>
        <dbReference type="ChEBI" id="CHEBI:57856"/>
        <dbReference type="ChEBI" id="CHEBI:59789"/>
        <dbReference type="ChEBI" id="CHEBI:65315"/>
        <dbReference type="ChEBI" id="CHEBI:74502"/>
        <dbReference type="EC" id="2.1.1.193"/>
    </reaction>
</comment>
<evidence type="ECO:0000256" key="3">
    <source>
        <dbReference type="ARBA" id="ARBA00012328"/>
    </source>
</evidence>
<dbReference type="GO" id="GO:0070475">
    <property type="term" value="P:rRNA base methylation"/>
    <property type="evidence" value="ECO:0007669"/>
    <property type="project" value="TreeGrafter"/>
</dbReference>
<gene>
    <name evidence="15" type="ORF">AXX12_02425</name>
</gene>
<sequence length="251" mass="27154">MRRFFLADAIEASSLIQLSGQDARHISQVLRLGPGDVIEVAGLSGRVGVARIEHVDNDHVTAYVESLKTGGAEPPVSLILAQGLPKADKMEFIIQKAVELGVCAIAPMVCEHSVVRYDAKKAANRVERWQSIAREAAKQSKRDSIPTVAPIRELKQVLQECPDDTVILMLYEGKTPVCLREVLRQPSAASYLLLIGPEGGFSQAEVELCQQFGGQSVTLGPRILRTETASLAAVSIVLYELGDLGGLPCRE</sequence>